<dbReference type="OrthoDB" id="9801426at2"/>
<keyword evidence="4" id="KW-1185">Reference proteome</keyword>
<evidence type="ECO:0000256" key="1">
    <source>
        <dbReference type="ARBA" id="ARBA00023235"/>
    </source>
</evidence>
<dbReference type="Pfam" id="PF01261">
    <property type="entry name" value="AP_endonuc_2"/>
    <property type="match status" value="1"/>
</dbReference>
<dbReference type="Gene3D" id="3.20.20.150">
    <property type="entry name" value="Divalent-metal-dependent TIM barrel enzymes"/>
    <property type="match status" value="1"/>
</dbReference>
<reference evidence="3 4" key="1">
    <citation type="submission" date="2016-10" db="EMBL/GenBank/DDBJ databases">
        <authorList>
            <person name="de Groot N.N."/>
        </authorList>
    </citation>
    <scope>NUCLEOTIDE SEQUENCE [LARGE SCALE GENOMIC DNA]</scope>
    <source>
        <strain evidence="3 4">CGMCC 1.10076</strain>
    </source>
</reference>
<keyword evidence="1 3" id="KW-0413">Isomerase</keyword>
<name>A0A1G8SZM2_9FLAO</name>
<protein>
    <submittedName>
        <fullName evidence="3">Sugar phosphate isomerase/epimerase</fullName>
    </submittedName>
</protein>
<evidence type="ECO:0000259" key="2">
    <source>
        <dbReference type="Pfam" id="PF01261"/>
    </source>
</evidence>
<dbReference type="Proteomes" id="UP000199580">
    <property type="component" value="Unassembled WGS sequence"/>
</dbReference>
<organism evidence="3 4">
    <name type="scientific">Flavobacterium noncentrifugens</name>
    <dbReference type="NCBI Taxonomy" id="1128970"/>
    <lineage>
        <taxon>Bacteria</taxon>
        <taxon>Pseudomonadati</taxon>
        <taxon>Bacteroidota</taxon>
        <taxon>Flavobacteriia</taxon>
        <taxon>Flavobacteriales</taxon>
        <taxon>Flavobacteriaceae</taxon>
        <taxon>Flavobacterium</taxon>
    </lineage>
</organism>
<dbReference type="GO" id="GO:0016853">
    <property type="term" value="F:isomerase activity"/>
    <property type="evidence" value="ECO:0007669"/>
    <property type="project" value="UniProtKB-KW"/>
</dbReference>
<feature type="domain" description="Xylose isomerase-like TIM barrel" evidence="2">
    <location>
        <begin position="21"/>
        <end position="257"/>
    </location>
</feature>
<evidence type="ECO:0000313" key="4">
    <source>
        <dbReference type="Proteomes" id="UP000199580"/>
    </source>
</evidence>
<evidence type="ECO:0000313" key="3">
    <source>
        <dbReference type="EMBL" id="SDJ34658.1"/>
    </source>
</evidence>
<accession>A0A1G8SZM2</accession>
<dbReference type="STRING" id="1128970.SAMN04487935_0763"/>
<proteinExistence type="predicted"/>
<dbReference type="RefSeq" id="WP_091391947.1">
    <property type="nucleotide sequence ID" value="NZ_BKAI01000002.1"/>
</dbReference>
<dbReference type="SUPFAM" id="SSF51658">
    <property type="entry name" value="Xylose isomerase-like"/>
    <property type="match status" value="1"/>
</dbReference>
<dbReference type="AlphaFoldDB" id="A0A1G8SZM2"/>
<sequence>MKLSISNIAWTSEDDHMMYAFLQEAGFSGLEIAPTRIFSENPYEHLEAAADFSDQLKENFQLEISSMQSICFGRNEAIFGTKDEREAIFNYVKKSIDFAAAMHCNNLVFGSPKNRIIGTNQMDVAFDFFGKLGCYADSKGTVMALEPNPDIYGTNFINTTQQAIDFVKEAAVPGLKINLDFGTFLHNNESLDLISDHLPLMNHIHISEPYLEKIEHRELHRELAILLKEQQYDRFVSIEMKNLNDIEAVKKTVLYLKETFYAV</sequence>
<dbReference type="PANTHER" id="PTHR43489">
    <property type="entry name" value="ISOMERASE"/>
    <property type="match status" value="1"/>
</dbReference>
<dbReference type="InterPro" id="IPR050417">
    <property type="entry name" value="Sugar_Epim/Isomerase"/>
</dbReference>
<gene>
    <name evidence="3" type="ORF">SAMN04487935_0763</name>
</gene>
<dbReference type="InterPro" id="IPR036237">
    <property type="entry name" value="Xyl_isomerase-like_sf"/>
</dbReference>
<dbReference type="InterPro" id="IPR013022">
    <property type="entry name" value="Xyl_isomerase-like_TIM-brl"/>
</dbReference>
<dbReference type="EMBL" id="FNEZ01000001">
    <property type="protein sequence ID" value="SDJ34658.1"/>
    <property type="molecule type" value="Genomic_DNA"/>
</dbReference>